<dbReference type="EMBL" id="CDMY01000483">
    <property type="protein sequence ID" value="CEM16794.1"/>
    <property type="molecule type" value="Genomic_DNA"/>
</dbReference>
<evidence type="ECO:0000313" key="2">
    <source>
        <dbReference type="Proteomes" id="UP000041254"/>
    </source>
</evidence>
<dbReference type="PhylomeDB" id="A0A0G4FRR9"/>
<dbReference type="InParanoid" id="A0A0G4FRR9"/>
<protein>
    <submittedName>
        <fullName evidence="1">Uncharacterized protein</fullName>
    </submittedName>
</protein>
<gene>
    <name evidence="1" type="ORF">Vbra_2540</name>
</gene>
<dbReference type="AlphaFoldDB" id="A0A0G4FRR9"/>
<evidence type="ECO:0000313" key="1">
    <source>
        <dbReference type="EMBL" id="CEM16794.1"/>
    </source>
</evidence>
<organism evidence="1 2">
    <name type="scientific">Vitrella brassicaformis (strain CCMP3155)</name>
    <dbReference type="NCBI Taxonomy" id="1169540"/>
    <lineage>
        <taxon>Eukaryota</taxon>
        <taxon>Sar</taxon>
        <taxon>Alveolata</taxon>
        <taxon>Colpodellida</taxon>
        <taxon>Vitrellaceae</taxon>
        <taxon>Vitrella</taxon>
    </lineage>
</organism>
<dbReference type="VEuPathDB" id="CryptoDB:Vbra_2540"/>
<proteinExistence type="predicted"/>
<reference evidence="1 2" key="1">
    <citation type="submission" date="2014-11" db="EMBL/GenBank/DDBJ databases">
        <authorList>
            <person name="Zhu J."/>
            <person name="Qi W."/>
            <person name="Song R."/>
        </authorList>
    </citation>
    <scope>NUCLEOTIDE SEQUENCE [LARGE SCALE GENOMIC DNA]</scope>
</reference>
<sequence length="250" mass="27997">MGNNHTADRSGATINDESLDFLHKADRDALHTRFEVGSLRATAHFLWEVDFSPYVLRTRLNRCLVAKGLHAIIAFDAQLDGHLLVKAIWLVDTQQWTEVVNALKLAEQRGFCTLPVTMSLEDIQRHTTKQAYLAEPRVLALWKMIGRHVDFGGNYGRFELFDQPGGGVRALRDEPGFELTINPPLPPTHPYHPHIINDNPPVRSSIDLQGVSWTADADVLTHASASEFIMDIIMWHPSLANRGKTPVVAV</sequence>
<keyword evidence="2" id="KW-1185">Reference proteome</keyword>
<name>A0A0G4FRR9_VITBC</name>
<dbReference type="Proteomes" id="UP000041254">
    <property type="component" value="Unassembled WGS sequence"/>
</dbReference>
<accession>A0A0G4FRR9</accession>